<gene>
    <name evidence="2" type="ORF">EIK79_00950</name>
</gene>
<protein>
    <submittedName>
        <fullName evidence="2">ABC transporter permease</fullName>
    </submittedName>
</protein>
<dbReference type="PANTHER" id="PTHR43471">
    <property type="entry name" value="ABC TRANSPORTER PERMEASE"/>
    <property type="match status" value="1"/>
</dbReference>
<evidence type="ECO:0000313" key="3">
    <source>
        <dbReference type="Proteomes" id="UP000282322"/>
    </source>
</evidence>
<keyword evidence="1" id="KW-1133">Transmembrane helix</keyword>
<keyword evidence="1" id="KW-0472">Membrane</keyword>
<feature type="transmembrane region" description="Helical" evidence="1">
    <location>
        <begin position="109"/>
        <end position="135"/>
    </location>
</feature>
<evidence type="ECO:0000313" key="2">
    <source>
        <dbReference type="EMBL" id="RRJ33406.1"/>
    </source>
</evidence>
<sequence>MSWTVVAQKDFRDAGRSKTLWAVSLLFVLFATGAAIMYAQIPALQQAGANSAISSLGFVNFLQGPVTILVPVIGLMLGYKAISGEVENGSVKLLLSLPHRRSSVVAGKFVGRVTVLAVSIIIGFAVATAVMLALYPELSPGRFALFVLLAVLFGAAYVSIGIGFSALTKSTTKAGAGIFGVYLLFNWLWGTIGMGVDWFISGTLFFRQGVPDWYLLYTQLNPNSAFRTVLGAALSDASVNDALTAQPGDPFFLSAWFALLILIAWVVLPAALGTLRFRSVDL</sequence>
<dbReference type="GO" id="GO:0140359">
    <property type="term" value="F:ABC-type transporter activity"/>
    <property type="evidence" value="ECO:0007669"/>
    <property type="project" value="InterPro"/>
</dbReference>
<proteinExistence type="predicted"/>
<dbReference type="Pfam" id="PF12679">
    <property type="entry name" value="ABC2_membrane_2"/>
    <property type="match status" value="1"/>
</dbReference>
<dbReference type="OrthoDB" id="86287at2157"/>
<reference evidence="2 3" key="1">
    <citation type="submission" date="2018-11" db="EMBL/GenBank/DDBJ databases">
        <title>Taxonoimc description of Halomarina strain SPP-AMP-1.</title>
        <authorList>
            <person name="Pal Y."/>
            <person name="Srinivasana K."/>
            <person name="Verma A."/>
            <person name="Kumar P."/>
        </authorList>
    </citation>
    <scope>NUCLEOTIDE SEQUENCE [LARGE SCALE GENOMIC DNA]</scope>
    <source>
        <strain evidence="2 3">SPP-AMP-1</strain>
    </source>
</reference>
<feature type="transmembrane region" description="Helical" evidence="1">
    <location>
        <begin position="141"/>
        <end position="167"/>
    </location>
</feature>
<dbReference type="AlphaFoldDB" id="A0A3P3RIP6"/>
<dbReference type="EMBL" id="RRCH01000003">
    <property type="protein sequence ID" value="RRJ33406.1"/>
    <property type="molecule type" value="Genomic_DNA"/>
</dbReference>
<name>A0A3P3RIP6_9EURY</name>
<evidence type="ECO:0000256" key="1">
    <source>
        <dbReference type="SAM" id="Phobius"/>
    </source>
</evidence>
<dbReference type="PANTHER" id="PTHR43471:SF1">
    <property type="entry name" value="ABC TRANSPORTER PERMEASE PROTEIN NOSY-RELATED"/>
    <property type="match status" value="1"/>
</dbReference>
<dbReference type="GO" id="GO:0005886">
    <property type="term" value="C:plasma membrane"/>
    <property type="evidence" value="ECO:0007669"/>
    <property type="project" value="UniProtKB-SubCell"/>
</dbReference>
<keyword evidence="3" id="KW-1185">Reference proteome</keyword>
<feature type="transmembrane region" description="Helical" evidence="1">
    <location>
        <begin position="251"/>
        <end position="272"/>
    </location>
</feature>
<accession>A0A3P3RIP6</accession>
<dbReference type="Proteomes" id="UP000282322">
    <property type="component" value="Unassembled WGS sequence"/>
</dbReference>
<feature type="transmembrane region" description="Helical" evidence="1">
    <location>
        <begin position="20"/>
        <end position="41"/>
    </location>
</feature>
<dbReference type="RefSeq" id="WP_124953269.1">
    <property type="nucleotide sequence ID" value="NZ_RRCH01000003.1"/>
</dbReference>
<feature type="transmembrane region" description="Helical" evidence="1">
    <location>
        <begin position="179"/>
        <end position="200"/>
    </location>
</feature>
<feature type="transmembrane region" description="Helical" evidence="1">
    <location>
        <begin position="61"/>
        <end position="82"/>
    </location>
</feature>
<organism evidence="2 3">
    <name type="scientific">Halocatena pleomorpha</name>
    <dbReference type="NCBI Taxonomy" id="1785090"/>
    <lineage>
        <taxon>Archaea</taxon>
        <taxon>Methanobacteriati</taxon>
        <taxon>Methanobacteriota</taxon>
        <taxon>Stenosarchaea group</taxon>
        <taxon>Halobacteria</taxon>
        <taxon>Halobacteriales</taxon>
        <taxon>Natronomonadaceae</taxon>
        <taxon>Halocatena</taxon>
    </lineage>
</organism>
<keyword evidence="1" id="KW-0812">Transmembrane</keyword>
<comment type="caution">
    <text evidence="2">The sequence shown here is derived from an EMBL/GenBank/DDBJ whole genome shotgun (WGS) entry which is preliminary data.</text>
</comment>